<dbReference type="PANTHER" id="PTHR33778:SF1">
    <property type="entry name" value="MAGNESIUM TRANSPORTER YHID-RELATED"/>
    <property type="match status" value="1"/>
</dbReference>
<evidence type="ECO:0000256" key="2">
    <source>
        <dbReference type="ARBA" id="ARBA00009298"/>
    </source>
</evidence>
<dbReference type="Proteomes" id="UP000068026">
    <property type="component" value="Chromosome"/>
</dbReference>
<evidence type="ECO:0000313" key="9">
    <source>
        <dbReference type="EMBL" id="AMJ40663.1"/>
    </source>
</evidence>
<feature type="transmembrane region" description="Helical" evidence="7">
    <location>
        <begin position="115"/>
        <end position="145"/>
    </location>
</feature>
<keyword evidence="4 7" id="KW-0812">Transmembrane</keyword>
<protein>
    <submittedName>
        <fullName evidence="9">Mg(2+) transport ATPase</fullName>
    </submittedName>
    <submittedName>
        <fullName evidence="10">Mg2+ transporter-C (MgtC) family protein</fullName>
    </submittedName>
</protein>
<dbReference type="EMBL" id="CP014223">
    <property type="protein sequence ID" value="AMJ40663.1"/>
    <property type="molecule type" value="Genomic_DNA"/>
</dbReference>
<proteinExistence type="inferred from homology"/>
<keyword evidence="6 7" id="KW-0472">Membrane</keyword>
<evidence type="ECO:0000256" key="4">
    <source>
        <dbReference type="ARBA" id="ARBA00022692"/>
    </source>
</evidence>
<dbReference type="InterPro" id="IPR003416">
    <property type="entry name" value="MgtC/SapB/SrpB/YhiD_fam"/>
</dbReference>
<dbReference type="GO" id="GO:0005886">
    <property type="term" value="C:plasma membrane"/>
    <property type="evidence" value="ECO:0007669"/>
    <property type="project" value="UniProtKB-SubCell"/>
</dbReference>
<evidence type="ECO:0000313" key="12">
    <source>
        <dbReference type="Proteomes" id="UP000184204"/>
    </source>
</evidence>
<evidence type="ECO:0000256" key="5">
    <source>
        <dbReference type="ARBA" id="ARBA00022989"/>
    </source>
</evidence>
<dbReference type="PRINTS" id="PR01837">
    <property type="entry name" value="MGTCSAPBPROT"/>
</dbReference>
<keyword evidence="3" id="KW-1003">Cell membrane</keyword>
<sequence length="234" mass="25553">MFLKQLFLEESILGLQGNAEFILRIIIACICGGIVGYERTRRRKEAGIRTHVIVAVGATLMMIVSKYGFYDVITTAGIGVDVSRIASNVITGISFLGAGVIFVKNISIKGLTTAAGLWAMAGIGLAIGAGMYSIGIFTTIFIPIIQVFLHSNFNKNDKSYDDTILITFYHAPSEMDFIKNELKARNIDIMHMEMEKNPDGTVTVVLDITRNTIVTCTDLTGFLADDPAVKSFKI</sequence>
<name>A0A0X1U6U7_ANAPI</name>
<dbReference type="Pfam" id="PF02308">
    <property type="entry name" value="MgtC"/>
    <property type="match status" value="1"/>
</dbReference>
<evidence type="ECO:0000256" key="7">
    <source>
        <dbReference type="SAM" id="Phobius"/>
    </source>
</evidence>
<evidence type="ECO:0000313" key="10">
    <source>
        <dbReference type="EMBL" id="SHE90658.1"/>
    </source>
</evidence>
<comment type="subcellular location">
    <subcellularLocation>
        <location evidence="1">Cell membrane</location>
        <topology evidence="1">Multi-pass membrane protein</topology>
    </subcellularLocation>
</comment>
<dbReference type="InterPro" id="IPR049177">
    <property type="entry name" value="MgtC_SapB_SrpB_YhiD_N"/>
</dbReference>
<reference evidence="9 11" key="1">
    <citation type="journal article" date="2016" name="Genome Announc.">
        <title>Complete Genome Sequence of the Amino Acid-Fermenting Clostridium propionicum X2 (DSM 1682).</title>
        <authorList>
            <person name="Poehlein A."/>
            <person name="Schlien K."/>
            <person name="Chowdhury N.P."/>
            <person name="Gottschalk G."/>
            <person name="Buckel W."/>
            <person name="Daniel R."/>
        </authorList>
    </citation>
    <scope>NUCLEOTIDE SEQUENCE [LARGE SCALE GENOMIC DNA]</scope>
    <source>
        <strain evidence="9 11">X2</strain>
    </source>
</reference>
<reference evidence="10" key="3">
    <citation type="submission" date="2016-11" db="EMBL/GenBank/DDBJ databases">
        <authorList>
            <person name="Varghese N."/>
            <person name="Submissions S."/>
        </authorList>
    </citation>
    <scope>NUCLEOTIDE SEQUENCE</scope>
    <source>
        <strain evidence="10">DSM 1682</strain>
    </source>
</reference>
<dbReference type="KEGG" id="cpro:CPRO_10680"/>
<dbReference type="OrthoDB" id="9811198at2"/>
<dbReference type="EMBL" id="FQUA01000010">
    <property type="protein sequence ID" value="SHE90658.1"/>
    <property type="molecule type" value="Genomic_DNA"/>
</dbReference>
<dbReference type="Proteomes" id="UP000184204">
    <property type="component" value="Unassembled WGS sequence"/>
</dbReference>
<keyword evidence="11" id="KW-1185">Reference proteome</keyword>
<feature type="domain" description="MgtC/SapB/SrpB/YhiD N-terminal" evidence="8">
    <location>
        <begin position="25"/>
        <end position="150"/>
    </location>
</feature>
<comment type="similarity">
    <text evidence="2">Belongs to the MgtC/SapB family.</text>
</comment>
<gene>
    <name evidence="9" type="ORF">CPRO_10680</name>
    <name evidence="10" type="ORF">SAMN02745151_02161</name>
</gene>
<evidence type="ECO:0000256" key="3">
    <source>
        <dbReference type="ARBA" id="ARBA00022475"/>
    </source>
</evidence>
<dbReference type="RefSeq" id="WP_066048674.1">
    <property type="nucleotide sequence ID" value="NZ_CP014223.1"/>
</dbReference>
<organism evidence="10 12">
    <name type="scientific">Anaerotignum propionicum DSM 1682</name>
    <dbReference type="NCBI Taxonomy" id="991789"/>
    <lineage>
        <taxon>Bacteria</taxon>
        <taxon>Bacillati</taxon>
        <taxon>Bacillota</taxon>
        <taxon>Clostridia</taxon>
        <taxon>Lachnospirales</taxon>
        <taxon>Anaerotignaceae</taxon>
        <taxon>Anaerotignum</taxon>
    </lineage>
</organism>
<reference evidence="12" key="4">
    <citation type="submission" date="2016-11" db="EMBL/GenBank/DDBJ databases">
        <authorList>
            <person name="Jaros S."/>
            <person name="Januszkiewicz K."/>
            <person name="Wedrychowicz H."/>
        </authorList>
    </citation>
    <scope>NUCLEOTIDE SEQUENCE [LARGE SCALE GENOMIC DNA]</scope>
    <source>
        <strain evidence="12">DSM 1682</strain>
    </source>
</reference>
<dbReference type="AlphaFoldDB" id="A0A0X1U6U7"/>
<keyword evidence="5 7" id="KW-1133">Transmembrane helix</keyword>
<accession>A0A0X1U6U7</accession>
<reference evidence="11" key="2">
    <citation type="submission" date="2016-01" db="EMBL/GenBank/DDBJ databases">
        <authorList>
            <person name="Poehlein A."/>
            <person name="Schlien K."/>
            <person name="Gottschalk G."/>
            <person name="Buckel W."/>
            <person name="Daniel R."/>
        </authorList>
    </citation>
    <scope>NUCLEOTIDE SEQUENCE [LARGE SCALE GENOMIC DNA]</scope>
    <source>
        <strain evidence="11">X2</strain>
    </source>
</reference>
<feature type="transmembrane region" description="Helical" evidence="7">
    <location>
        <begin position="21"/>
        <end position="38"/>
    </location>
</feature>
<feature type="transmembrane region" description="Helical" evidence="7">
    <location>
        <begin position="50"/>
        <end position="70"/>
    </location>
</feature>
<feature type="transmembrane region" description="Helical" evidence="7">
    <location>
        <begin position="82"/>
        <end position="103"/>
    </location>
</feature>
<evidence type="ECO:0000256" key="6">
    <source>
        <dbReference type="ARBA" id="ARBA00023136"/>
    </source>
</evidence>
<evidence type="ECO:0000313" key="11">
    <source>
        <dbReference type="Proteomes" id="UP000068026"/>
    </source>
</evidence>
<dbReference type="PANTHER" id="PTHR33778">
    <property type="entry name" value="PROTEIN MGTC"/>
    <property type="match status" value="1"/>
</dbReference>
<evidence type="ECO:0000256" key="1">
    <source>
        <dbReference type="ARBA" id="ARBA00004651"/>
    </source>
</evidence>
<evidence type="ECO:0000259" key="8">
    <source>
        <dbReference type="Pfam" id="PF02308"/>
    </source>
</evidence>